<evidence type="ECO:0000313" key="2">
    <source>
        <dbReference type="Proteomes" id="UP000314294"/>
    </source>
</evidence>
<name>A0A4Z2IDS5_9TELE</name>
<reference evidence="1 2" key="1">
    <citation type="submission" date="2019-03" db="EMBL/GenBank/DDBJ databases">
        <title>First draft genome of Liparis tanakae, snailfish: a comprehensive survey of snailfish specific genes.</title>
        <authorList>
            <person name="Kim W."/>
            <person name="Song I."/>
            <person name="Jeong J.-H."/>
            <person name="Kim D."/>
            <person name="Kim S."/>
            <person name="Ryu S."/>
            <person name="Song J.Y."/>
            <person name="Lee S.K."/>
        </authorList>
    </citation>
    <scope>NUCLEOTIDE SEQUENCE [LARGE SCALE GENOMIC DNA]</scope>
    <source>
        <tissue evidence="1">Muscle</tissue>
    </source>
</reference>
<evidence type="ECO:0000313" key="1">
    <source>
        <dbReference type="EMBL" id="TNN75462.1"/>
    </source>
</evidence>
<dbReference type="AlphaFoldDB" id="A0A4Z2IDS5"/>
<gene>
    <name evidence="1" type="ORF">EYF80_014274</name>
</gene>
<keyword evidence="2" id="KW-1185">Reference proteome</keyword>
<protein>
    <submittedName>
        <fullName evidence="1">Uncharacterized protein</fullName>
    </submittedName>
</protein>
<comment type="caution">
    <text evidence="1">The sequence shown here is derived from an EMBL/GenBank/DDBJ whole genome shotgun (WGS) entry which is preliminary data.</text>
</comment>
<proteinExistence type="predicted"/>
<sequence>MSPSDIREERRQVTRLCFEVLRFALERLRFLSRDTGCRACTRSPGGNVPPPASQQVPVAAGRPTPILTTSTPSFFSPPPLYIENIAFFKTRYSETDIGTLQV</sequence>
<organism evidence="1 2">
    <name type="scientific">Liparis tanakae</name>
    <name type="common">Tanaka's snailfish</name>
    <dbReference type="NCBI Taxonomy" id="230148"/>
    <lineage>
        <taxon>Eukaryota</taxon>
        <taxon>Metazoa</taxon>
        <taxon>Chordata</taxon>
        <taxon>Craniata</taxon>
        <taxon>Vertebrata</taxon>
        <taxon>Euteleostomi</taxon>
        <taxon>Actinopterygii</taxon>
        <taxon>Neopterygii</taxon>
        <taxon>Teleostei</taxon>
        <taxon>Neoteleostei</taxon>
        <taxon>Acanthomorphata</taxon>
        <taxon>Eupercaria</taxon>
        <taxon>Perciformes</taxon>
        <taxon>Cottioidei</taxon>
        <taxon>Cottales</taxon>
        <taxon>Liparidae</taxon>
        <taxon>Liparis</taxon>
    </lineage>
</organism>
<dbReference type="EMBL" id="SRLO01000103">
    <property type="protein sequence ID" value="TNN75462.1"/>
    <property type="molecule type" value="Genomic_DNA"/>
</dbReference>
<accession>A0A4Z2IDS5</accession>
<dbReference type="Proteomes" id="UP000314294">
    <property type="component" value="Unassembled WGS sequence"/>
</dbReference>